<evidence type="ECO:0000256" key="2">
    <source>
        <dbReference type="ARBA" id="ARBA00022525"/>
    </source>
</evidence>
<protein>
    <submittedName>
        <fullName evidence="4">Insecticidal toxin complex protein TcdB2</fullName>
    </submittedName>
</protein>
<keyword evidence="2" id="KW-0964">Secreted</keyword>
<dbReference type="InterPro" id="IPR003284">
    <property type="entry name" value="Sal_SpvB"/>
</dbReference>
<dbReference type="EMBL" id="CM000833">
    <property type="protein sequence ID" value="EET05192.1"/>
    <property type="molecule type" value="Genomic_DNA"/>
</dbReference>
<accession>A0A0E1W6B1</accession>
<evidence type="ECO:0000313" key="4">
    <source>
        <dbReference type="EMBL" id="EET05192.1"/>
    </source>
</evidence>
<dbReference type="GO" id="GO:0005576">
    <property type="term" value="C:extracellular region"/>
    <property type="evidence" value="ECO:0007669"/>
    <property type="project" value="UniProtKB-SubCell"/>
</dbReference>
<feature type="non-terminal residue" evidence="4">
    <location>
        <position position="206"/>
    </location>
</feature>
<evidence type="ECO:0000256" key="1">
    <source>
        <dbReference type="ARBA" id="ARBA00004613"/>
    </source>
</evidence>
<dbReference type="Pfam" id="PF03534">
    <property type="entry name" value="SpvB"/>
    <property type="match status" value="1"/>
</dbReference>
<proteinExistence type="predicted"/>
<dbReference type="RefSeq" id="WP_004528461.1">
    <property type="nucleotide sequence ID" value="NZ_CM000833.1"/>
</dbReference>
<keyword evidence="3" id="KW-0843">Virulence</keyword>
<sequence length="206" mass="22040">MSPLPTTTPTPPLQVVTAAFPKGGGALPGLGQTLSPSGMSGAAQLSIALPLPPVRLAPALALTYHSQQGNGPFGLGVALTLPTLARQTSRGTPSYADGRDVFVFEGDELVPDAAGPTEVDNERLTRYHMRHEGRFDYLELHQPLTPADAPAPAWWRVWRADGRCEVFGRCAAARTAVPGNPAQVLEWHLEETVSPHGEHVYYSYAP</sequence>
<dbReference type="PRINTS" id="PR01341">
    <property type="entry name" value="SALSPVBPROT"/>
</dbReference>
<evidence type="ECO:0000256" key="3">
    <source>
        <dbReference type="ARBA" id="ARBA00023026"/>
    </source>
</evidence>
<name>A0A0E1W6B1_BURPE</name>
<organism evidence="4">
    <name type="scientific">Burkholderia pseudomallei 1710a</name>
    <dbReference type="NCBI Taxonomy" id="320371"/>
    <lineage>
        <taxon>Bacteria</taxon>
        <taxon>Pseudomonadati</taxon>
        <taxon>Pseudomonadota</taxon>
        <taxon>Betaproteobacteria</taxon>
        <taxon>Burkholderiales</taxon>
        <taxon>Burkholderiaceae</taxon>
        <taxon>Burkholderia</taxon>
        <taxon>pseudomallei group</taxon>
    </lineage>
</organism>
<gene>
    <name evidence="4" type="ORF">BURPS1710A_A0787</name>
</gene>
<comment type="subcellular location">
    <subcellularLocation>
        <location evidence="1">Secreted</location>
    </subcellularLocation>
</comment>
<dbReference type="Proteomes" id="UP000001812">
    <property type="component" value="Chromosome II"/>
</dbReference>
<reference evidence="4" key="1">
    <citation type="submission" date="2009-05" db="EMBL/GenBank/DDBJ databases">
        <authorList>
            <person name="Harkins D.M."/>
            <person name="DeShazer D."/>
            <person name="Woods D.E."/>
            <person name="Brinkac L.M."/>
            <person name="Brown K.A."/>
            <person name="Hung G.C."/>
            <person name="Tuanyok A."/>
            <person name="Zhang B."/>
            <person name="Nierman W.C."/>
        </authorList>
    </citation>
    <scope>NUCLEOTIDE SEQUENCE [LARGE SCALE GENOMIC DNA]</scope>
    <source>
        <strain evidence="4">1710a</strain>
    </source>
</reference>
<dbReference type="GO" id="GO:0005737">
    <property type="term" value="C:cytoplasm"/>
    <property type="evidence" value="ECO:0007669"/>
    <property type="project" value="InterPro"/>
</dbReference>
<dbReference type="HOGENOM" id="CLU_1334313_0_0_4"/>
<dbReference type="AlphaFoldDB" id="A0A0E1W6B1"/>